<dbReference type="Proteomes" id="UP000054359">
    <property type="component" value="Unassembled WGS sequence"/>
</dbReference>
<sequence>MRYGSALHTGCPSTSISRLCNSMYMSICSASHIKGLPLTLM</sequence>
<feature type="non-terminal residue" evidence="1">
    <location>
        <position position="41"/>
    </location>
</feature>
<organism evidence="1 2">
    <name type="scientific">Stegodyphus mimosarum</name>
    <name type="common">African social velvet spider</name>
    <dbReference type="NCBI Taxonomy" id="407821"/>
    <lineage>
        <taxon>Eukaryota</taxon>
        <taxon>Metazoa</taxon>
        <taxon>Ecdysozoa</taxon>
        <taxon>Arthropoda</taxon>
        <taxon>Chelicerata</taxon>
        <taxon>Arachnida</taxon>
        <taxon>Araneae</taxon>
        <taxon>Araneomorphae</taxon>
        <taxon>Entelegynae</taxon>
        <taxon>Eresoidea</taxon>
        <taxon>Eresidae</taxon>
        <taxon>Stegodyphus</taxon>
    </lineage>
</organism>
<gene>
    <name evidence="1" type="ORF">X975_18409</name>
</gene>
<dbReference type="EMBL" id="KK121466">
    <property type="protein sequence ID" value="KFM80515.1"/>
    <property type="molecule type" value="Genomic_DNA"/>
</dbReference>
<name>A0A087UT26_STEMI</name>
<reference evidence="1 2" key="1">
    <citation type="submission" date="2013-11" db="EMBL/GenBank/DDBJ databases">
        <title>Genome sequencing of Stegodyphus mimosarum.</title>
        <authorList>
            <person name="Bechsgaard J."/>
        </authorList>
    </citation>
    <scope>NUCLEOTIDE SEQUENCE [LARGE SCALE GENOMIC DNA]</scope>
</reference>
<proteinExistence type="predicted"/>
<keyword evidence="2" id="KW-1185">Reference proteome</keyword>
<evidence type="ECO:0000313" key="1">
    <source>
        <dbReference type="EMBL" id="KFM80515.1"/>
    </source>
</evidence>
<protein>
    <submittedName>
        <fullName evidence="1">Uncharacterized protein</fullName>
    </submittedName>
</protein>
<dbReference type="AlphaFoldDB" id="A0A087UT26"/>
<accession>A0A087UT26</accession>
<evidence type="ECO:0000313" key="2">
    <source>
        <dbReference type="Proteomes" id="UP000054359"/>
    </source>
</evidence>